<dbReference type="GO" id="GO:0008270">
    <property type="term" value="F:zinc ion binding"/>
    <property type="evidence" value="ECO:0007669"/>
    <property type="project" value="UniProtKB-KW"/>
</dbReference>
<dbReference type="InterPro" id="IPR056436">
    <property type="entry name" value="Znf-C2H2_ZIC1-5/GLI1-3-like"/>
</dbReference>
<evidence type="ECO:0000313" key="13">
    <source>
        <dbReference type="Proteomes" id="UP000326759"/>
    </source>
</evidence>
<evidence type="ECO:0000256" key="3">
    <source>
        <dbReference type="ARBA" id="ARBA00022723"/>
    </source>
</evidence>
<dbReference type="FunFam" id="3.30.160.60:FF:000031">
    <property type="entry name" value="GLI family zinc finger 3"/>
    <property type="match status" value="1"/>
</dbReference>
<keyword evidence="3" id="KW-0479">Metal-binding</keyword>
<dbReference type="PROSITE" id="PS00028">
    <property type="entry name" value="ZINC_FINGER_C2H2_1"/>
    <property type="match status" value="4"/>
</dbReference>
<dbReference type="GO" id="GO:0000122">
    <property type="term" value="P:negative regulation of transcription by RNA polymerase II"/>
    <property type="evidence" value="ECO:0007669"/>
    <property type="project" value="UniProtKB-ARBA"/>
</dbReference>
<evidence type="ECO:0000256" key="9">
    <source>
        <dbReference type="PROSITE-ProRule" id="PRU00042"/>
    </source>
</evidence>
<dbReference type="OrthoDB" id="3214149at2759"/>
<dbReference type="InterPro" id="IPR013087">
    <property type="entry name" value="Znf_C2H2_type"/>
</dbReference>
<dbReference type="PROSITE" id="PS50157">
    <property type="entry name" value="ZINC_FINGER_C2H2_2"/>
    <property type="match status" value="5"/>
</dbReference>
<feature type="region of interest" description="Disordered" evidence="10">
    <location>
        <begin position="1"/>
        <end position="64"/>
    </location>
</feature>
<evidence type="ECO:0000256" key="1">
    <source>
        <dbReference type="ARBA" id="ARBA00004123"/>
    </source>
</evidence>
<feature type="compositionally biased region" description="Polar residues" evidence="10">
    <location>
        <begin position="1"/>
        <end position="18"/>
    </location>
</feature>
<feature type="domain" description="C2H2-type" evidence="11">
    <location>
        <begin position="197"/>
        <end position="226"/>
    </location>
</feature>
<dbReference type="Pfam" id="PF00096">
    <property type="entry name" value="zf-C2H2"/>
    <property type="match status" value="3"/>
</dbReference>
<dbReference type="Pfam" id="PF23561">
    <property type="entry name" value="zf-C2H2_15"/>
    <property type="match status" value="1"/>
</dbReference>
<name>A0A5N5TAR5_9CRUS</name>
<reference evidence="12 13" key="1">
    <citation type="journal article" date="2019" name="PLoS Biol.">
        <title>Sex chromosomes control vertical transmission of feminizing Wolbachia symbionts in an isopod.</title>
        <authorList>
            <person name="Becking T."/>
            <person name="Chebbi M.A."/>
            <person name="Giraud I."/>
            <person name="Moumen B."/>
            <person name="Laverre T."/>
            <person name="Caubet Y."/>
            <person name="Peccoud J."/>
            <person name="Gilbert C."/>
            <person name="Cordaux R."/>
        </authorList>
    </citation>
    <scope>NUCLEOTIDE SEQUENCE [LARGE SCALE GENOMIC DNA]</scope>
    <source>
        <strain evidence="12">ANa2</strain>
        <tissue evidence="12">Whole body excluding digestive tract and cuticle</tissue>
    </source>
</reference>
<dbReference type="InterPro" id="IPR043359">
    <property type="entry name" value="GLI-like"/>
</dbReference>
<dbReference type="FunFam" id="3.30.160.60:FF:000048">
    <property type="entry name" value="GLI family zinc finger 3"/>
    <property type="match status" value="1"/>
</dbReference>
<comment type="caution">
    <text evidence="12">The sequence shown here is derived from an EMBL/GenBank/DDBJ whole genome shotgun (WGS) entry which is preliminary data.</text>
</comment>
<feature type="domain" description="C2H2-type" evidence="11">
    <location>
        <begin position="137"/>
        <end position="166"/>
    </location>
</feature>
<keyword evidence="7" id="KW-0238">DNA-binding</keyword>
<organism evidence="12 13">
    <name type="scientific">Armadillidium nasatum</name>
    <dbReference type="NCBI Taxonomy" id="96803"/>
    <lineage>
        <taxon>Eukaryota</taxon>
        <taxon>Metazoa</taxon>
        <taxon>Ecdysozoa</taxon>
        <taxon>Arthropoda</taxon>
        <taxon>Crustacea</taxon>
        <taxon>Multicrustacea</taxon>
        <taxon>Malacostraca</taxon>
        <taxon>Eumalacostraca</taxon>
        <taxon>Peracarida</taxon>
        <taxon>Isopoda</taxon>
        <taxon>Oniscidea</taxon>
        <taxon>Crinocheta</taxon>
        <taxon>Armadillidiidae</taxon>
        <taxon>Armadillidium</taxon>
    </lineage>
</organism>
<evidence type="ECO:0000259" key="11">
    <source>
        <dbReference type="PROSITE" id="PS50157"/>
    </source>
</evidence>
<dbReference type="EMBL" id="SEYY01004595">
    <property type="protein sequence ID" value="KAB7503716.1"/>
    <property type="molecule type" value="Genomic_DNA"/>
</dbReference>
<dbReference type="FunFam" id="3.30.160.60:FF:000359">
    <property type="entry name" value="GLIS family zinc finger 2"/>
    <property type="match status" value="1"/>
</dbReference>
<keyword evidence="5 9" id="KW-0863">Zinc-finger</keyword>
<evidence type="ECO:0000313" key="12">
    <source>
        <dbReference type="EMBL" id="KAB7503716.1"/>
    </source>
</evidence>
<dbReference type="FunFam" id="3.30.160.60:FF:000019">
    <property type="entry name" value="GLI family zinc finger 3"/>
    <property type="match status" value="1"/>
</dbReference>
<keyword evidence="8" id="KW-0539">Nucleus</keyword>
<evidence type="ECO:0000256" key="7">
    <source>
        <dbReference type="ARBA" id="ARBA00023125"/>
    </source>
</evidence>
<dbReference type="PANTHER" id="PTHR45718:SF7">
    <property type="entry name" value="C2H2-TYPE DOMAIN-CONTAINING PROTEIN"/>
    <property type="match status" value="1"/>
</dbReference>
<dbReference type="InterPro" id="IPR036236">
    <property type="entry name" value="Znf_C2H2_sf"/>
</dbReference>
<dbReference type="Gene3D" id="3.30.160.60">
    <property type="entry name" value="Classic Zinc Finger"/>
    <property type="match status" value="5"/>
</dbReference>
<dbReference type="GO" id="GO:0005634">
    <property type="term" value="C:nucleus"/>
    <property type="evidence" value="ECO:0007669"/>
    <property type="project" value="UniProtKB-SubCell"/>
</dbReference>
<feature type="domain" description="C2H2-type" evidence="11">
    <location>
        <begin position="167"/>
        <end position="196"/>
    </location>
</feature>
<proteinExistence type="inferred from homology"/>
<evidence type="ECO:0000256" key="5">
    <source>
        <dbReference type="ARBA" id="ARBA00022771"/>
    </source>
</evidence>
<accession>A0A5N5TAR5</accession>
<evidence type="ECO:0000256" key="6">
    <source>
        <dbReference type="ARBA" id="ARBA00022833"/>
    </source>
</evidence>
<feature type="domain" description="C2H2-type" evidence="11">
    <location>
        <begin position="70"/>
        <end position="100"/>
    </location>
</feature>
<keyword evidence="13" id="KW-1185">Reference proteome</keyword>
<dbReference type="SMART" id="SM00355">
    <property type="entry name" value="ZnF_C2H2"/>
    <property type="match status" value="5"/>
</dbReference>
<dbReference type="PANTHER" id="PTHR45718">
    <property type="entry name" value="TRANSCRIPTIONAL ACTIVATOR CUBITUS INTERRUPTUS"/>
    <property type="match status" value="1"/>
</dbReference>
<keyword evidence="4" id="KW-0677">Repeat</keyword>
<gene>
    <name evidence="12" type="primary">GLIS3</name>
    <name evidence="12" type="ORF">Anas_11613</name>
</gene>
<comment type="similarity">
    <text evidence="2">Belongs to the GLI C2H2-type zinc-finger protein family.</text>
</comment>
<dbReference type="Proteomes" id="UP000326759">
    <property type="component" value="Unassembled WGS sequence"/>
</dbReference>
<evidence type="ECO:0000256" key="8">
    <source>
        <dbReference type="ARBA" id="ARBA00023242"/>
    </source>
</evidence>
<feature type="compositionally biased region" description="Basic and acidic residues" evidence="10">
    <location>
        <begin position="53"/>
        <end position="62"/>
    </location>
</feature>
<dbReference type="GO" id="GO:0000978">
    <property type="term" value="F:RNA polymerase II cis-regulatory region sequence-specific DNA binding"/>
    <property type="evidence" value="ECO:0007669"/>
    <property type="project" value="TreeGrafter"/>
</dbReference>
<dbReference type="GO" id="GO:0140297">
    <property type="term" value="F:DNA-binding transcription factor binding"/>
    <property type="evidence" value="ECO:0007669"/>
    <property type="project" value="UniProtKB-ARBA"/>
</dbReference>
<dbReference type="AlphaFoldDB" id="A0A5N5TAR5"/>
<evidence type="ECO:0000256" key="2">
    <source>
        <dbReference type="ARBA" id="ARBA00010831"/>
    </source>
</evidence>
<evidence type="ECO:0000256" key="4">
    <source>
        <dbReference type="ARBA" id="ARBA00022737"/>
    </source>
</evidence>
<keyword evidence="6" id="KW-0862">Zinc</keyword>
<feature type="domain" description="C2H2-type" evidence="11">
    <location>
        <begin position="109"/>
        <end position="136"/>
    </location>
</feature>
<sequence length="282" mass="32708">MKSFPNENTSSNFAQNSPMHLENKMSEPFHTILSPGEQVKTEMEDSISIHKKTTQEEEKSESLEEEDCPRQCRWVDCNITFANREALSRHIERSHIDQRKGDDFTCFWAACQRRYRPFNARYKLLIHMRVHSGEKPNKCTFKGCTKAFSRLENLKIHLRSHTGERPYICVYQNCNKAFSNSSDRAKHQRTHVDAKPYVCSVPGCKKRYTDPSSLRKHVKNHSSKEQALAKRKAEFSTASSPGYVVRFSLRCHVLSRRPSEEALEDILIPQVSQEDLDAWVNT</sequence>
<protein>
    <submittedName>
        <fullName evidence="12">Zinc finger protein GLIS3</fullName>
    </submittedName>
</protein>
<dbReference type="GO" id="GO:0000981">
    <property type="term" value="F:DNA-binding transcription factor activity, RNA polymerase II-specific"/>
    <property type="evidence" value="ECO:0007669"/>
    <property type="project" value="TreeGrafter"/>
</dbReference>
<dbReference type="SUPFAM" id="SSF57667">
    <property type="entry name" value="beta-beta-alpha zinc fingers"/>
    <property type="match status" value="4"/>
</dbReference>
<evidence type="ECO:0000256" key="10">
    <source>
        <dbReference type="SAM" id="MobiDB-lite"/>
    </source>
</evidence>
<comment type="subcellular location">
    <subcellularLocation>
        <location evidence="1">Nucleus</location>
    </subcellularLocation>
</comment>